<evidence type="ECO:0000313" key="1">
    <source>
        <dbReference type="EMBL" id="KAI0516219.1"/>
    </source>
</evidence>
<proteinExistence type="predicted"/>
<gene>
    <name evidence="1" type="ORF">KFK09_008891</name>
</gene>
<dbReference type="AlphaFoldDB" id="A0A8T3BP05"/>
<comment type="caution">
    <text evidence="1">The sequence shown here is derived from an EMBL/GenBank/DDBJ whole genome shotgun (WGS) entry which is preliminary data.</text>
</comment>
<name>A0A8T3BP05_DENNO</name>
<protein>
    <submittedName>
        <fullName evidence="1">Uncharacterized protein</fullName>
    </submittedName>
</protein>
<reference evidence="1" key="1">
    <citation type="journal article" date="2022" name="Front. Genet.">
        <title>Chromosome-Scale Assembly of the Dendrobium nobile Genome Provides Insights Into the Molecular Mechanism of the Biosynthesis of the Medicinal Active Ingredient of Dendrobium.</title>
        <authorList>
            <person name="Xu Q."/>
            <person name="Niu S.-C."/>
            <person name="Li K.-L."/>
            <person name="Zheng P.-J."/>
            <person name="Zhang X.-J."/>
            <person name="Jia Y."/>
            <person name="Liu Y."/>
            <person name="Niu Y.-X."/>
            <person name="Yu L.-H."/>
            <person name="Chen D.-F."/>
            <person name="Zhang G.-Q."/>
        </authorList>
    </citation>
    <scope>NUCLEOTIDE SEQUENCE</scope>
    <source>
        <tissue evidence="1">Leaf</tissue>
    </source>
</reference>
<accession>A0A8T3BP05</accession>
<dbReference type="EMBL" id="JAGYWB010000007">
    <property type="protein sequence ID" value="KAI0516219.1"/>
    <property type="molecule type" value="Genomic_DNA"/>
</dbReference>
<dbReference type="Proteomes" id="UP000829196">
    <property type="component" value="Unassembled WGS sequence"/>
</dbReference>
<keyword evidence="2" id="KW-1185">Reference proteome</keyword>
<sequence length="98" mass="11205">MKSDEKIFTILAESVVVDGSPSAWMADGGSLKNRSRDMMDSKMGLMDLSWISVLFVNKKVKKWSSSSKSSMKFYKRVSFKVKDITFFSLIHICIRKNI</sequence>
<evidence type="ECO:0000313" key="2">
    <source>
        <dbReference type="Proteomes" id="UP000829196"/>
    </source>
</evidence>
<organism evidence="1 2">
    <name type="scientific">Dendrobium nobile</name>
    <name type="common">Orchid</name>
    <dbReference type="NCBI Taxonomy" id="94219"/>
    <lineage>
        <taxon>Eukaryota</taxon>
        <taxon>Viridiplantae</taxon>
        <taxon>Streptophyta</taxon>
        <taxon>Embryophyta</taxon>
        <taxon>Tracheophyta</taxon>
        <taxon>Spermatophyta</taxon>
        <taxon>Magnoliopsida</taxon>
        <taxon>Liliopsida</taxon>
        <taxon>Asparagales</taxon>
        <taxon>Orchidaceae</taxon>
        <taxon>Epidendroideae</taxon>
        <taxon>Malaxideae</taxon>
        <taxon>Dendrobiinae</taxon>
        <taxon>Dendrobium</taxon>
    </lineage>
</organism>